<feature type="domain" description="Cysteine-rich" evidence="6">
    <location>
        <begin position="201"/>
        <end position="285"/>
    </location>
</feature>
<keyword evidence="3" id="KW-0677">Repeat</keyword>
<evidence type="ECO:0000256" key="4">
    <source>
        <dbReference type="ARBA" id="ARBA00023004"/>
    </source>
</evidence>
<dbReference type="PANTHER" id="PTHR32479:SF19">
    <property type="entry name" value="ANAEROBIC GLYCEROL-3-PHOSPHATE DEHYDROGENASE SUBUNIT C"/>
    <property type="match status" value="1"/>
</dbReference>
<evidence type="ECO:0000256" key="5">
    <source>
        <dbReference type="ARBA" id="ARBA00023014"/>
    </source>
</evidence>
<accession>A0A077AX04</accession>
<dbReference type="InterPro" id="IPR004017">
    <property type="entry name" value="Cys_rich_dom"/>
</dbReference>
<gene>
    <name evidence="7" type="ORF">ID47_10740</name>
</gene>
<name>A0A077AX04_9PROT</name>
<dbReference type="EMBL" id="CP008941">
    <property type="protein sequence ID" value="AIK97101.1"/>
    <property type="molecule type" value="Genomic_DNA"/>
</dbReference>
<evidence type="ECO:0000313" key="7">
    <source>
        <dbReference type="EMBL" id="AIK97101.1"/>
    </source>
</evidence>
<evidence type="ECO:0000259" key="6">
    <source>
        <dbReference type="Pfam" id="PF02754"/>
    </source>
</evidence>
<dbReference type="OrthoDB" id="9765258at2"/>
<dbReference type="eggNOG" id="COG0247">
    <property type="taxonomic scope" value="Bacteria"/>
</dbReference>
<keyword evidence="1" id="KW-0004">4Fe-4S</keyword>
<dbReference type="Pfam" id="PF02754">
    <property type="entry name" value="CCG"/>
    <property type="match status" value="2"/>
</dbReference>
<dbReference type="RefSeq" id="WP_038466192.1">
    <property type="nucleotide sequence ID" value="NZ_CP008941.1"/>
</dbReference>
<keyword evidence="4" id="KW-0408">Iron</keyword>
<reference evidence="7 8" key="1">
    <citation type="submission" date="2014-07" db="EMBL/GenBank/DDBJ databases">
        <title>Comparative genomic insights into amoeba endosymbionts belonging to the families of Holosporaceae and Candidatus Midichloriaceae within Rickettsiales.</title>
        <authorList>
            <person name="Wang Z."/>
            <person name="Wu M."/>
        </authorList>
    </citation>
    <scope>NUCLEOTIDE SEQUENCE [LARGE SCALE GENOMIC DNA]</scope>
    <source>
        <strain evidence="7">PRA3</strain>
    </source>
</reference>
<dbReference type="PANTHER" id="PTHR32479">
    <property type="entry name" value="GLYCOLATE OXIDASE IRON-SULFUR SUBUNIT"/>
    <property type="match status" value="1"/>
</dbReference>
<dbReference type="Proteomes" id="UP000028926">
    <property type="component" value="Chromosome"/>
</dbReference>
<feature type="domain" description="Cysteine-rich" evidence="6">
    <location>
        <begin position="331"/>
        <end position="407"/>
    </location>
</feature>
<organism evidence="7 8">
    <name type="scientific">Candidatus Odyssella acanthamoebae</name>
    <dbReference type="NCBI Taxonomy" id="91604"/>
    <lineage>
        <taxon>Bacteria</taxon>
        <taxon>Pseudomonadati</taxon>
        <taxon>Pseudomonadota</taxon>
        <taxon>Alphaproteobacteria</taxon>
        <taxon>Holosporales</taxon>
        <taxon>Candidatus Paracaedibacteraceae</taxon>
        <taxon>Candidatus Odyssella</taxon>
    </lineage>
</organism>
<keyword evidence="5" id="KW-0411">Iron-sulfur</keyword>
<dbReference type="GO" id="GO:0051539">
    <property type="term" value="F:4 iron, 4 sulfur cluster binding"/>
    <property type="evidence" value="ECO:0007669"/>
    <property type="project" value="UniProtKB-KW"/>
</dbReference>
<dbReference type="SUPFAM" id="SSF46548">
    <property type="entry name" value="alpha-helical ferredoxin"/>
    <property type="match status" value="1"/>
</dbReference>
<proteinExistence type="predicted"/>
<evidence type="ECO:0000256" key="3">
    <source>
        <dbReference type="ARBA" id="ARBA00022737"/>
    </source>
</evidence>
<dbReference type="HOGENOM" id="CLU_023081_7_0_5"/>
<evidence type="ECO:0000256" key="2">
    <source>
        <dbReference type="ARBA" id="ARBA00022723"/>
    </source>
</evidence>
<sequence>MREGSLEAPIRHKVDWQNPEFTDLNQLDAEMRRVFDICHGCRRCFNLCDSFPKLFDLVDDSKTGELDSVDSKDFKAVVDSCTLCDMCYLTKCPYVPPHEFNLDFPHLMLRYRYAERAHGTKSFVGEQLSEMDRNASLAKPIAPLVNWATKTENALTRPLMEKVAGIDRGAAVPKFNSKSLVQQSKFPLQINETAPAFGEKVAIYATCFGNYHNPDLGLATRHVLARNGIDTQVVYPGCCGMPKLEQGDIPSVVRQAETVAQELTRWIDQGYTIMALVPSCALMLKQEWPLLTDHPAVHKLAAHTVDVAEYIVKIAKKYGLSEGIQPLGEKVTVHISCHSRAQNIGQKAVEMLKLIPDLDVTMIERCSGHGGSWGMMVDQFDIALKVGKPVAKAALTHNNRRVLSECPLAGDHILQGMEQLGATPGQFSTDHPIYIMAQAYGWQGTAK</sequence>
<dbReference type="AlphaFoldDB" id="A0A077AX04"/>
<evidence type="ECO:0000313" key="8">
    <source>
        <dbReference type="Proteomes" id="UP000028926"/>
    </source>
</evidence>
<dbReference type="GO" id="GO:0046872">
    <property type="term" value="F:metal ion binding"/>
    <property type="evidence" value="ECO:0007669"/>
    <property type="project" value="UniProtKB-KW"/>
</dbReference>
<keyword evidence="8" id="KW-1185">Reference proteome</keyword>
<dbReference type="KEGG" id="paca:ID47_10740"/>
<dbReference type="Pfam" id="PF13534">
    <property type="entry name" value="Fer4_17"/>
    <property type="match status" value="1"/>
</dbReference>
<dbReference type="GO" id="GO:0016491">
    <property type="term" value="F:oxidoreductase activity"/>
    <property type="evidence" value="ECO:0007669"/>
    <property type="project" value="UniProtKB-ARBA"/>
</dbReference>
<dbReference type="STRING" id="91604.ID47_10740"/>
<evidence type="ECO:0000256" key="1">
    <source>
        <dbReference type="ARBA" id="ARBA00022485"/>
    </source>
</evidence>
<keyword evidence="2" id="KW-0479">Metal-binding</keyword>
<protein>
    <submittedName>
        <fullName evidence="7">Glycerol-3-phosphate dehydrogenase</fullName>
    </submittedName>
</protein>